<accession>A0ABP6Z872</accession>
<evidence type="ECO:0000313" key="1">
    <source>
        <dbReference type="EMBL" id="GAA3601508.1"/>
    </source>
</evidence>
<dbReference type="RefSeq" id="WP_344850750.1">
    <property type="nucleotide sequence ID" value="NZ_BAABAA010000041.1"/>
</dbReference>
<protein>
    <submittedName>
        <fullName evidence="1">Uncharacterized protein</fullName>
    </submittedName>
</protein>
<organism evidence="1 2">
    <name type="scientific">Kribbella ginsengisoli</name>
    <dbReference type="NCBI Taxonomy" id="363865"/>
    <lineage>
        <taxon>Bacteria</taxon>
        <taxon>Bacillati</taxon>
        <taxon>Actinomycetota</taxon>
        <taxon>Actinomycetes</taxon>
        <taxon>Propionibacteriales</taxon>
        <taxon>Kribbellaceae</taxon>
        <taxon>Kribbella</taxon>
    </lineage>
</organism>
<evidence type="ECO:0000313" key="2">
    <source>
        <dbReference type="Proteomes" id="UP001501222"/>
    </source>
</evidence>
<sequence length="70" mass="7927">MLASATEDSERVNLYLHPEDKSMLDFAKMNDRADNNSRFRAMVAVYRSNKRFRALVDKYAQTAPRGGTGA</sequence>
<keyword evidence="2" id="KW-1185">Reference proteome</keyword>
<gene>
    <name evidence="1" type="ORF">GCM10022235_86520</name>
</gene>
<dbReference type="EMBL" id="BAABAA010000041">
    <property type="protein sequence ID" value="GAA3601508.1"/>
    <property type="molecule type" value="Genomic_DNA"/>
</dbReference>
<proteinExistence type="predicted"/>
<reference evidence="2" key="1">
    <citation type="journal article" date="2019" name="Int. J. Syst. Evol. Microbiol.">
        <title>The Global Catalogue of Microorganisms (GCM) 10K type strain sequencing project: providing services to taxonomists for standard genome sequencing and annotation.</title>
        <authorList>
            <consortium name="The Broad Institute Genomics Platform"/>
            <consortium name="The Broad Institute Genome Sequencing Center for Infectious Disease"/>
            <person name="Wu L."/>
            <person name="Ma J."/>
        </authorList>
    </citation>
    <scope>NUCLEOTIDE SEQUENCE [LARGE SCALE GENOMIC DNA]</scope>
    <source>
        <strain evidence="2">JCM 16928</strain>
    </source>
</reference>
<name>A0ABP6Z872_9ACTN</name>
<dbReference type="Proteomes" id="UP001501222">
    <property type="component" value="Unassembled WGS sequence"/>
</dbReference>
<comment type="caution">
    <text evidence="1">The sequence shown here is derived from an EMBL/GenBank/DDBJ whole genome shotgun (WGS) entry which is preliminary data.</text>
</comment>